<reference evidence="3" key="1">
    <citation type="submission" date="2025-08" db="UniProtKB">
        <authorList>
            <consortium name="RefSeq"/>
        </authorList>
    </citation>
    <scope>IDENTIFICATION</scope>
</reference>
<organism evidence="2 3">
    <name type="scientific">Hydra vulgaris</name>
    <name type="common">Hydra</name>
    <name type="synonym">Hydra attenuata</name>
    <dbReference type="NCBI Taxonomy" id="6087"/>
    <lineage>
        <taxon>Eukaryota</taxon>
        <taxon>Metazoa</taxon>
        <taxon>Cnidaria</taxon>
        <taxon>Hydrozoa</taxon>
        <taxon>Hydroidolina</taxon>
        <taxon>Anthoathecata</taxon>
        <taxon>Aplanulata</taxon>
        <taxon>Hydridae</taxon>
        <taxon>Hydra</taxon>
    </lineage>
</organism>
<accession>A0ABM4CLK0</accession>
<name>A0ABM4CLK0_HYDVU</name>
<dbReference type="PANTHER" id="PTHR33332">
    <property type="entry name" value="REVERSE TRANSCRIPTASE DOMAIN-CONTAINING PROTEIN"/>
    <property type="match status" value="1"/>
</dbReference>
<dbReference type="RefSeq" id="XP_065662661.1">
    <property type="nucleotide sequence ID" value="XM_065806589.1"/>
</dbReference>
<evidence type="ECO:0000313" key="3">
    <source>
        <dbReference type="RefSeq" id="XP_065662661.1"/>
    </source>
</evidence>
<keyword evidence="2" id="KW-1185">Reference proteome</keyword>
<evidence type="ECO:0000259" key="1">
    <source>
        <dbReference type="Pfam" id="PF00078"/>
    </source>
</evidence>
<dbReference type="Pfam" id="PF00078">
    <property type="entry name" value="RVT_1"/>
    <property type="match status" value="1"/>
</dbReference>
<proteinExistence type="predicted"/>
<gene>
    <name evidence="3" type="primary">LOC136085296</name>
</gene>
<dbReference type="InterPro" id="IPR000477">
    <property type="entry name" value="RT_dom"/>
</dbReference>
<dbReference type="GeneID" id="136085296"/>
<evidence type="ECO:0000313" key="2">
    <source>
        <dbReference type="Proteomes" id="UP001652625"/>
    </source>
</evidence>
<sequence length="392" mass="45992">MNIMFYKVNWDEIFDKINTNQCYEYFLKVYEKACKQYIPHHFKPTSSIQNPCINIKIKNLIRKKRNLWCRVRATNFKNTNLNNEYKLVNKMNKKQIKKSTLDHEINLAKDYLPKKIKIYHISSIKQCNEDIVHNYLLELNENKSLGCDSISAYVLKHSAERLSKPLSLILKKSIHSGEMPELWKSANIASLFKKGDKEDPLNYRPISLISIQCKIIEKMTRKKLIIYITENKLLKPQQHGFVQNKGCLTNLLETFDIITTEIEDDYPVDILFLDFAKAFDKVPHHRLIYKISNYGIKGNILNWIDFLKKNRKQRVVMSEAVSDCFTCDTPTRAMIKCIKSHSGYFRCDKCRVEGEWSEKVTFQELNAPLRTDNQFSRQVDEDHHLGLSPLSA</sequence>
<dbReference type="Proteomes" id="UP001652625">
    <property type="component" value="Chromosome 09"/>
</dbReference>
<feature type="domain" description="Reverse transcriptase" evidence="1">
    <location>
        <begin position="197"/>
        <end position="310"/>
    </location>
</feature>
<protein>
    <submittedName>
        <fullName evidence="3">Uncharacterized protein LOC136085296</fullName>
    </submittedName>
</protein>